<comment type="similarity">
    <text evidence="1">Belongs to the LysR transcriptional regulatory family.</text>
</comment>
<dbReference type="GO" id="GO:0003700">
    <property type="term" value="F:DNA-binding transcription factor activity"/>
    <property type="evidence" value="ECO:0007669"/>
    <property type="project" value="InterPro"/>
</dbReference>
<dbReference type="CDD" id="cd08422">
    <property type="entry name" value="PBP2_CrgA_like"/>
    <property type="match status" value="1"/>
</dbReference>
<comment type="caution">
    <text evidence="6">The sequence shown here is derived from an EMBL/GenBank/DDBJ whole genome shotgun (WGS) entry which is preliminary data.</text>
</comment>
<evidence type="ECO:0000256" key="2">
    <source>
        <dbReference type="ARBA" id="ARBA00023015"/>
    </source>
</evidence>
<keyword evidence="4" id="KW-0804">Transcription</keyword>
<organism evidence="6 7">
    <name type="scientific">Vibrio eleionomae</name>
    <dbReference type="NCBI Taxonomy" id="2653505"/>
    <lineage>
        <taxon>Bacteria</taxon>
        <taxon>Pseudomonadati</taxon>
        <taxon>Pseudomonadota</taxon>
        <taxon>Gammaproteobacteria</taxon>
        <taxon>Vibrionales</taxon>
        <taxon>Vibrionaceae</taxon>
        <taxon>Vibrio</taxon>
    </lineage>
</organism>
<keyword evidence="3" id="KW-0238">DNA-binding</keyword>
<dbReference type="GO" id="GO:0006351">
    <property type="term" value="P:DNA-templated transcription"/>
    <property type="evidence" value="ECO:0007669"/>
    <property type="project" value="TreeGrafter"/>
</dbReference>
<accession>A0A7X4LQ64</accession>
<dbReference type="Pfam" id="PF03466">
    <property type="entry name" value="LysR_substrate"/>
    <property type="match status" value="1"/>
</dbReference>
<dbReference type="AlphaFoldDB" id="A0A7X4LQ64"/>
<dbReference type="RefSeq" id="WP_161158468.1">
    <property type="nucleotide sequence ID" value="NZ_WEKT01000083.1"/>
</dbReference>
<proteinExistence type="inferred from homology"/>
<dbReference type="PANTHER" id="PTHR30537:SF5">
    <property type="entry name" value="HTH-TYPE TRANSCRIPTIONAL ACTIVATOR TTDR-RELATED"/>
    <property type="match status" value="1"/>
</dbReference>
<dbReference type="InterPro" id="IPR036388">
    <property type="entry name" value="WH-like_DNA-bd_sf"/>
</dbReference>
<evidence type="ECO:0000256" key="1">
    <source>
        <dbReference type="ARBA" id="ARBA00009437"/>
    </source>
</evidence>
<dbReference type="Pfam" id="PF00126">
    <property type="entry name" value="HTH_1"/>
    <property type="match status" value="1"/>
</dbReference>
<evidence type="ECO:0000256" key="4">
    <source>
        <dbReference type="ARBA" id="ARBA00023163"/>
    </source>
</evidence>
<dbReference type="InterPro" id="IPR058163">
    <property type="entry name" value="LysR-type_TF_proteobact-type"/>
</dbReference>
<protein>
    <submittedName>
        <fullName evidence="6">LysR family transcriptional regulator</fullName>
    </submittedName>
</protein>
<dbReference type="Gene3D" id="3.40.190.290">
    <property type="match status" value="1"/>
</dbReference>
<dbReference type="GO" id="GO:0043565">
    <property type="term" value="F:sequence-specific DNA binding"/>
    <property type="evidence" value="ECO:0007669"/>
    <property type="project" value="TreeGrafter"/>
</dbReference>
<dbReference type="Gene3D" id="1.10.10.10">
    <property type="entry name" value="Winged helix-like DNA-binding domain superfamily/Winged helix DNA-binding domain"/>
    <property type="match status" value="1"/>
</dbReference>
<feature type="domain" description="HTH lysR-type" evidence="5">
    <location>
        <begin position="1"/>
        <end position="60"/>
    </location>
</feature>
<evidence type="ECO:0000259" key="5">
    <source>
        <dbReference type="PROSITE" id="PS50931"/>
    </source>
</evidence>
<dbReference type="SUPFAM" id="SSF46785">
    <property type="entry name" value="Winged helix' DNA-binding domain"/>
    <property type="match status" value="1"/>
</dbReference>
<gene>
    <name evidence="6" type="ORF">F9817_22565</name>
</gene>
<name>A0A7X4LQ64_9VIBR</name>
<dbReference type="InterPro" id="IPR036390">
    <property type="entry name" value="WH_DNA-bd_sf"/>
</dbReference>
<evidence type="ECO:0000313" key="7">
    <source>
        <dbReference type="Proteomes" id="UP000462621"/>
    </source>
</evidence>
<reference evidence="6 7" key="1">
    <citation type="submission" date="2019-10" db="EMBL/GenBank/DDBJ databases">
        <title>Vibrio sp. nov. isolated from a shrimp pond.</title>
        <authorList>
            <person name="Gomez-Gil B."/>
            <person name="Enciso-Ibarra J."/>
            <person name="Enciso-Ibarra K."/>
            <person name="Bolan-Mejia C."/>
        </authorList>
    </citation>
    <scope>NUCLEOTIDE SEQUENCE [LARGE SCALE GENOMIC DNA]</scope>
    <source>
        <strain evidence="6 7">CAIM 722</strain>
    </source>
</reference>
<evidence type="ECO:0000313" key="6">
    <source>
        <dbReference type="EMBL" id="MZI95974.1"/>
    </source>
</evidence>
<keyword evidence="7" id="KW-1185">Reference proteome</keyword>
<dbReference type="PROSITE" id="PS50931">
    <property type="entry name" value="HTH_LYSR"/>
    <property type="match status" value="1"/>
</dbReference>
<keyword evidence="2" id="KW-0805">Transcription regulation</keyword>
<sequence>MVEYISDLRLFLTISRTLNFREAGDRLGYSPAVVTTRMQRLESMTGKTLFIRSTRHIKLTEEGHQMVRYVEQLLDLSELISRSDTDPDDTSNLKGLVRVTAPHSFARIFLLKPVQLLMETHPELTIELILEDKLSKIVEEEIDICFRVGGDLEPHIDSIDLFADKRILVASPSYIEKNGAPQTIGQLNQHQCLGYPHAKFLTLFDKQQKPTRVPLSAVLTCNTGDFLRQLTVEGTGITTKSSWSICDELSSGQLVRVLPDYTVDSQRMVRALLPKRDYTPTRVTHVLNTIKAYIDQQGID</sequence>
<dbReference type="SUPFAM" id="SSF53850">
    <property type="entry name" value="Periplasmic binding protein-like II"/>
    <property type="match status" value="1"/>
</dbReference>
<dbReference type="EMBL" id="WEKT01000083">
    <property type="protein sequence ID" value="MZI95974.1"/>
    <property type="molecule type" value="Genomic_DNA"/>
</dbReference>
<dbReference type="PANTHER" id="PTHR30537">
    <property type="entry name" value="HTH-TYPE TRANSCRIPTIONAL REGULATOR"/>
    <property type="match status" value="1"/>
</dbReference>
<dbReference type="InterPro" id="IPR005119">
    <property type="entry name" value="LysR_subst-bd"/>
</dbReference>
<dbReference type="Proteomes" id="UP000462621">
    <property type="component" value="Unassembled WGS sequence"/>
</dbReference>
<dbReference type="InterPro" id="IPR000847">
    <property type="entry name" value="LysR_HTH_N"/>
</dbReference>
<evidence type="ECO:0000256" key="3">
    <source>
        <dbReference type="ARBA" id="ARBA00023125"/>
    </source>
</evidence>